<evidence type="ECO:0000313" key="7">
    <source>
        <dbReference type="EMBL" id="KAF7806639.1"/>
    </source>
</evidence>
<dbReference type="PANTHER" id="PTHR31920:SF108">
    <property type="entry name" value="B3 DOMAIN-CONTAINING TRANSCRIPTION FACTOR VRN1-LIKE"/>
    <property type="match status" value="1"/>
</dbReference>
<dbReference type="SUPFAM" id="SSF101936">
    <property type="entry name" value="DNA-binding pseudobarrel domain"/>
    <property type="match status" value="2"/>
</dbReference>
<feature type="domain" description="TF-B3" evidence="6">
    <location>
        <begin position="206"/>
        <end position="308"/>
    </location>
</feature>
<evidence type="ECO:0000256" key="4">
    <source>
        <dbReference type="ARBA" id="ARBA00023163"/>
    </source>
</evidence>
<dbReference type="PANTHER" id="PTHR31920">
    <property type="entry name" value="B3 DOMAIN-CONTAINING"/>
    <property type="match status" value="1"/>
</dbReference>
<evidence type="ECO:0000256" key="1">
    <source>
        <dbReference type="ARBA" id="ARBA00004123"/>
    </source>
</evidence>
<sequence length="377" mass="42616">MASKYEYAPKLTLFFKPILPVSLHHKLMIPTKFVKKYGGDALPDTAFLKLPNGAEWEVKLEKENGEEVWFAKGWKEFAEHYSLFQGRIVVFGYRHSTCRFHVLIFDLASSLEIQYDPSNGKKQSKRKNCDDSVVLPCKRKRVIEEGQKVENIAFNSQEKDLHHSTKEFKGDRQGMFDSKFLKCKDVKGGNSALERANAFKSQYPSFVWVAKQSYIHSSSNFAIPSNFAKSFLGSRKNGESTKLVMLDGRVWVAKYITRKRSTKTVFELSSAGFRALAKANDLKVGDVCVFELLGGTTITFQVLIFRNNGDDSGQSRVVANTEEQRKKRVAIKTEMTCSGNEEFGISNTLHLPPRNPNFTQAKISEGAASHNFNPQNP</sequence>
<dbReference type="InterPro" id="IPR050655">
    <property type="entry name" value="Plant_B3_domain"/>
</dbReference>
<keyword evidence="3" id="KW-0238">DNA-binding</keyword>
<evidence type="ECO:0000256" key="2">
    <source>
        <dbReference type="ARBA" id="ARBA00023015"/>
    </source>
</evidence>
<evidence type="ECO:0000256" key="5">
    <source>
        <dbReference type="ARBA" id="ARBA00023242"/>
    </source>
</evidence>
<keyword evidence="4" id="KW-0804">Transcription</keyword>
<dbReference type="OrthoDB" id="1864528at2759"/>
<evidence type="ECO:0000313" key="8">
    <source>
        <dbReference type="Proteomes" id="UP000634136"/>
    </source>
</evidence>
<keyword evidence="2" id="KW-0805">Transcription regulation</keyword>
<name>A0A834T064_9FABA</name>
<comment type="subcellular location">
    <subcellularLocation>
        <location evidence="1">Nucleus</location>
    </subcellularLocation>
</comment>
<dbReference type="InterPro" id="IPR003340">
    <property type="entry name" value="B3_DNA-bd"/>
</dbReference>
<dbReference type="CDD" id="cd10017">
    <property type="entry name" value="B3_DNA"/>
    <property type="match status" value="2"/>
</dbReference>
<dbReference type="GO" id="GO:0005634">
    <property type="term" value="C:nucleus"/>
    <property type="evidence" value="ECO:0007669"/>
    <property type="project" value="UniProtKB-SubCell"/>
</dbReference>
<protein>
    <submittedName>
        <fullName evidence="7">B3 domain-containing transcription factor VRN1</fullName>
    </submittedName>
</protein>
<dbReference type="SMART" id="SM01019">
    <property type="entry name" value="B3"/>
    <property type="match status" value="2"/>
</dbReference>
<accession>A0A834T064</accession>
<keyword evidence="8" id="KW-1185">Reference proteome</keyword>
<dbReference type="Pfam" id="PF02362">
    <property type="entry name" value="B3"/>
    <property type="match status" value="2"/>
</dbReference>
<dbReference type="PROSITE" id="PS50863">
    <property type="entry name" value="B3"/>
    <property type="match status" value="2"/>
</dbReference>
<dbReference type="Gene3D" id="2.40.330.10">
    <property type="entry name" value="DNA-binding pseudobarrel domain"/>
    <property type="match status" value="2"/>
</dbReference>
<evidence type="ECO:0000256" key="3">
    <source>
        <dbReference type="ARBA" id="ARBA00023125"/>
    </source>
</evidence>
<dbReference type="Proteomes" id="UP000634136">
    <property type="component" value="Unassembled WGS sequence"/>
</dbReference>
<organism evidence="7 8">
    <name type="scientific">Senna tora</name>
    <dbReference type="NCBI Taxonomy" id="362788"/>
    <lineage>
        <taxon>Eukaryota</taxon>
        <taxon>Viridiplantae</taxon>
        <taxon>Streptophyta</taxon>
        <taxon>Embryophyta</taxon>
        <taxon>Tracheophyta</taxon>
        <taxon>Spermatophyta</taxon>
        <taxon>Magnoliopsida</taxon>
        <taxon>eudicotyledons</taxon>
        <taxon>Gunneridae</taxon>
        <taxon>Pentapetalae</taxon>
        <taxon>rosids</taxon>
        <taxon>fabids</taxon>
        <taxon>Fabales</taxon>
        <taxon>Fabaceae</taxon>
        <taxon>Caesalpinioideae</taxon>
        <taxon>Cassia clade</taxon>
        <taxon>Senna</taxon>
    </lineage>
</organism>
<feature type="domain" description="TF-B3" evidence="6">
    <location>
        <begin position="12"/>
        <end position="108"/>
    </location>
</feature>
<keyword evidence="5" id="KW-0539">Nucleus</keyword>
<proteinExistence type="predicted"/>
<comment type="caution">
    <text evidence="7">The sequence shown here is derived from an EMBL/GenBank/DDBJ whole genome shotgun (WGS) entry which is preliminary data.</text>
</comment>
<gene>
    <name evidence="7" type="ORF">G2W53_038800</name>
</gene>
<dbReference type="InterPro" id="IPR015300">
    <property type="entry name" value="DNA-bd_pseudobarrel_sf"/>
</dbReference>
<dbReference type="AlphaFoldDB" id="A0A834T064"/>
<evidence type="ECO:0000259" key="6">
    <source>
        <dbReference type="PROSITE" id="PS50863"/>
    </source>
</evidence>
<reference evidence="7" key="1">
    <citation type="submission" date="2020-09" db="EMBL/GenBank/DDBJ databases">
        <title>Genome-Enabled Discovery of Anthraquinone Biosynthesis in Senna tora.</title>
        <authorList>
            <person name="Kang S.-H."/>
            <person name="Pandey R.P."/>
            <person name="Lee C.-M."/>
            <person name="Sim J.-S."/>
            <person name="Jeong J.-T."/>
            <person name="Choi B.-S."/>
            <person name="Jung M."/>
            <person name="Ginzburg D."/>
            <person name="Zhao K."/>
            <person name="Won S.Y."/>
            <person name="Oh T.-J."/>
            <person name="Yu Y."/>
            <person name="Kim N.-H."/>
            <person name="Lee O.R."/>
            <person name="Lee T.-H."/>
            <person name="Bashyal P."/>
            <person name="Kim T.-S."/>
            <person name="Lee W.-H."/>
            <person name="Kawkins C."/>
            <person name="Kim C.-K."/>
            <person name="Kim J.S."/>
            <person name="Ahn B.O."/>
            <person name="Rhee S.Y."/>
            <person name="Sohng J.K."/>
        </authorList>
    </citation>
    <scope>NUCLEOTIDE SEQUENCE</scope>
    <source>
        <tissue evidence="7">Leaf</tissue>
    </source>
</reference>
<dbReference type="GO" id="GO:0003677">
    <property type="term" value="F:DNA binding"/>
    <property type="evidence" value="ECO:0007669"/>
    <property type="project" value="UniProtKB-KW"/>
</dbReference>
<dbReference type="EMBL" id="JAAIUW010000012">
    <property type="protein sequence ID" value="KAF7806639.1"/>
    <property type="molecule type" value="Genomic_DNA"/>
</dbReference>